<comment type="caution">
    <text evidence="1">The sequence shown here is derived from an EMBL/GenBank/DDBJ whole genome shotgun (WGS) entry which is preliminary data.</text>
</comment>
<organism evidence="1 2">
    <name type="scientific">Populus alba x Populus x berolinensis</name>
    <dbReference type="NCBI Taxonomy" id="444605"/>
    <lineage>
        <taxon>Eukaryota</taxon>
        <taxon>Viridiplantae</taxon>
        <taxon>Streptophyta</taxon>
        <taxon>Embryophyta</taxon>
        <taxon>Tracheophyta</taxon>
        <taxon>Spermatophyta</taxon>
        <taxon>Magnoliopsida</taxon>
        <taxon>eudicotyledons</taxon>
        <taxon>Gunneridae</taxon>
        <taxon>Pentapetalae</taxon>
        <taxon>rosids</taxon>
        <taxon>fabids</taxon>
        <taxon>Malpighiales</taxon>
        <taxon>Salicaceae</taxon>
        <taxon>Saliceae</taxon>
        <taxon>Populus</taxon>
    </lineage>
</organism>
<evidence type="ECO:0000313" key="1">
    <source>
        <dbReference type="EMBL" id="KAJ6990593.1"/>
    </source>
</evidence>
<dbReference type="Proteomes" id="UP001164929">
    <property type="component" value="Chromosome 7"/>
</dbReference>
<evidence type="ECO:0000313" key="2">
    <source>
        <dbReference type="Proteomes" id="UP001164929"/>
    </source>
</evidence>
<sequence>MFAGSSSMIRHSKEILEMDFGFEYRREKMGGISGGLGLKVESFRQHIARFNYLFCPGERLRKSSVCSSEL</sequence>
<gene>
    <name evidence="1" type="ORF">NC653_018991</name>
</gene>
<keyword evidence="2" id="KW-1185">Reference proteome</keyword>
<name>A0AAD6QHT8_9ROSI</name>
<dbReference type="EMBL" id="JAQIZT010000007">
    <property type="protein sequence ID" value="KAJ6990593.1"/>
    <property type="molecule type" value="Genomic_DNA"/>
</dbReference>
<reference evidence="1" key="1">
    <citation type="journal article" date="2023" name="Mol. Ecol. Resour.">
        <title>Chromosome-level genome assembly of a triploid poplar Populus alba 'Berolinensis'.</title>
        <authorList>
            <person name="Chen S."/>
            <person name="Yu Y."/>
            <person name="Wang X."/>
            <person name="Wang S."/>
            <person name="Zhang T."/>
            <person name="Zhou Y."/>
            <person name="He R."/>
            <person name="Meng N."/>
            <person name="Wang Y."/>
            <person name="Liu W."/>
            <person name="Liu Z."/>
            <person name="Liu J."/>
            <person name="Guo Q."/>
            <person name="Huang H."/>
            <person name="Sederoff R.R."/>
            <person name="Wang G."/>
            <person name="Qu G."/>
            <person name="Chen S."/>
        </authorList>
    </citation>
    <scope>NUCLEOTIDE SEQUENCE</scope>
    <source>
        <strain evidence="1">SC-2020</strain>
    </source>
</reference>
<dbReference type="AlphaFoldDB" id="A0AAD6QHT8"/>
<accession>A0AAD6QHT8</accession>
<protein>
    <submittedName>
        <fullName evidence="1">Uncharacterized protein</fullName>
    </submittedName>
</protein>
<proteinExistence type="predicted"/>